<dbReference type="PANTHER" id="PTHR47372">
    <property type="entry name" value="DAUER UP-REGULATED-RELATED"/>
    <property type="match status" value="1"/>
</dbReference>
<dbReference type="OrthoDB" id="10433215at2759"/>
<evidence type="ECO:0000313" key="3">
    <source>
        <dbReference type="Proteomes" id="UP000000305"/>
    </source>
</evidence>
<dbReference type="Proteomes" id="UP000000305">
    <property type="component" value="Unassembled WGS sequence"/>
</dbReference>
<feature type="region of interest" description="Disordered" evidence="1">
    <location>
        <begin position="199"/>
        <end position="230"/>
    </location>
</feature>
<dbReference type="EMBL" id="GL732534">
    <property type="protein sequence ID" value="EFX84338.1"/>
    <property type="molecule type" value="Genomic_DNA"/>
</dbReference>
<dbReference type="STRING" id="6669.E9G818"/>
<dbReference type="PANTHER" id="PTHR47372:SF11">
    <property type="entry name" value="RE19971P"/>
    <property type="match status" value="1"/>
</dbReference>
<feature type="compositionally biased region" description="Basic and acidic residues" evidence="1">
    <location>
        <begin position="736"/>
        <end position="750"/>
    </location>
</feature>
<keyword evidence="3" id="KW-1185">Reference proteome</keyword>
<evidence type="ECO:0000256" key="1">
    <source>
        <dbReference type="SAM" id="MobiDB-lite"/>
    </source>
</evidence>
<feature type="compositionally biased region" description="Acidic residues" evidence="1">
    <location>
        <begin position="581"/>
        <end position="600"/>
    </location>
</feature>
<name>E9G818_DAPPU</name>
<feature type="compositionally biased region" description="Basic and acidic residues" evidence="1">
    <location>
        <begin position="255"/>
        <end position="266"/>
    </location>
</feature>
<dbReference type="KEGG" id="dpx:DAPPUDRAFT_99409"/>
<dbReference type="HOGENOM" id="CLU_365351_0_0_1"/>
<feature type="region of interest" description="Disordered" evidence="1">
    <location>
        <begin position="736"/>
        <end position="764"/>
    </location>
</feature>
<gene>
    <name evidence="2" type="ORF">DAPPUDRAFT_99409</name>
</gene>
<accession>E9G818</accession>
<evidence type="ECO:0000313" key="2">
    <source>
        <dbReference type="EMBL" id="EFX84338.1"/>
    </source>
</evidence>
<feature type="region of interest" description="Disordered" evidence="1">
    <location>
        <begin position="431"/>
        <end position="635"/>
    </location>
</feature>
<feature type="compositionally biased region" description="Basic and acidic residues" evidence="1">
    <location>
        <begin position="128"/>
        <end position="154"/>
    </location>
</feature>
<feature type="region of interest" description="Disordered" evidence="1">
    <location>
        <begin position="123"/>
        <end position="185"/>
    </location>
</feature>
<feature type="region of interest" description="Disordered" evidence="1">
    <location>
        <begin position="244"/>
        <end position="266"/>
    </location>
</feature>
<proteinExistence type="predicted"/>
<feature type="compositionally biased region" description="Basic and acidic residues" evidence="1">
    <location>
        <begin position="505"/>
        <end position="536"/>
    </location>
</feature>
<reference evidence="2 3" key="1">
    <citation type="journal article" date="2011" name="Science">
        <title>The ecoresponsive genome of Daphnia pulex.</title>
        <authorList>
            <person name="Colbourne J.K."/>
            <person name="Pfrender M.E."/>
            <person name="Gilbert D."/>
            <person name="Thomas W.K."/>
            <person name="Tucker A."/>
            <person name="Oakley T.H."/>
            <person name="Tokishita S."/>
            <person name="Aerts A."/>
            <person name="Arnold G.J."/>
            <person name="Basu M.K."/>
            <person name="Bauer D.J."/>
            <person name="Caceres C.E."/>
            <person name="Carmel L."/>
            <person name="Casola C."/>
            <person name="Choi J.H."/>
            <person name="Detter J.C."/>
            <person name="Dong Q."/>
            <person name="Dusheyko S."/>
            <person name="Eads B.D."/>
            <person name="Frohlich T."/>
            <person name="Geiler-Samerotte K.A."/>
            <person name="Gerlach D."/>
            <person name="Hatcher P."/>
            <person name="Jogdeo S."/>
            <person name="Krijgsveld J."/>
            <person name="Kriventseva E.V."/>
            <person name="Kultz D."/>
            <person name="Laforsch C."/>
            <person name="Lindquist E."/>
            <person name="Lopez J."/>
            <person name="Manak J.R."/>
            <person name="Muller J."/>
            <person name="Pangilinan J."/>
            <person name="Patwardhan R.P."/>
            <person name="Pitluck S."/>
            <person name="Pritham E.J."/>
            <person name="Rechtsteiner A."/>
            <person name="Rho M."/>
            <person name="Rogozin I.B."/>
            <person name="Sakarya O."/>
            <person name="Salamov A."/>
            <person name="Schaack S."/>
            <person name="Shapiro H."/>
            <person name="Shiga Y."/>
            <person name="Skalitzky C."/>
            <person name="Smith Z."/>
            <person name="Souvorov A."/>
            <person name="Sung W."/>
            <person name="Tang Z."/>
            <person name="Tsuchiya D."/>
            <person name="Tu H."/>
            <person name="Vos H."/>
            <person name="Wang M."/>
            <person name="Wolf Y.I."/>
            <person name="Yamagata H."/>
            <person name="Yamada T."/>
            <person name="Ye Y."/>
            <person name="Shaw J.R."/>
            <person name="Andrews J."/>
            <person name="Crease T.J."/>
            <person name="Tang H."/>
            <person name="Lucas S.M."/>
            <person name="Robertson H.M."/>
            <person name="Bork P."/>
            <person name="Koonin E.V."/>
            <person name="Zdobnov E.M."/>
            <person name="Grigoriev I.V."/>
            <person name="Lynch M."/>
            <person name="Boore J.L."/>
        </authorList>
    </citation>
    <scope>NUCLEOTIDE SEQUENCE [LARGE SCALE GENOMIC DNA]</scope>
</reference>
<dbReference type="AlphaFoldDB" id="E9G818"/>
<dbReference type="OMA" id="RNHYYES"/>
<protein>
    <submittedName>
        <fullName evidence="2">Uncharacterized protein</fullName>
    </submittedName>
</protein>
<dbReference type="Gene3D" id="1.20.120.20">
    <property type="entry name" value="Apolipoprotein"/>
    <property type="match status" value="1"/>
</dbReference>
<sequence length="764" mass="87239">MKNPTGLKLRKGREDARLYKGASTIDDKLFVFAKPKTKMNRYTSESTKSLGIPFSNGMLIGGEIIDPRYDTDPRSRIEQLTARNLTLTIPNQTIPGNNSIHFNPDMRNRIQLTYAPTIVINNIGDEERETRKNQPSRHDEQRVMEHGRLQERIPPHYAPERYPNTNRDSDRYPNYYSDSPYPERNEHDYYYRRERAGVSRGPKCNHYSENNRYPVYHSGNDRNHYYESNRNVGCDRNQHCDHYSENNRYPVYQSENDRNPSRNHYYESNRNVSHSGCDRNQHCNHNYENRYPQHFSHSDGCDRKQQIDHYYENRNIEHHSHCEYDPNPQRDNYSDHERPLTNIERSPACVQRKSVTRDLVRNHVPHCQPAVKPAVHQANPSPRTRCSASPAASCPKICQAKNRAKNVKLSVSWFIPAGGAAAPDLRQIPADVKHESDNPGSAPDSAPDYDEMDPTAQDTDVLEGNVTGDSEQELEPSDHVQHDDTVVAPQVEEEDQEMGVSENVEPQHEPQHEQDEPQNEQHEPQYEQDEPQHEQEVGDDANDEHHLYPNIQDLQEPSQEPKASELETATVEGNDEGLVQEPEDLSVPEEDDQHYDEDISETAPSDSIDVPVDPINVPDSYVDEVPPIPTVKKSRKGFLGSVSNMFKSKRQETSDKMKEGIKNAASVKQKAKDAAERQADKAKEMLKKKADAAKEKVKDKTNEIKEKAKAAAKEKAENAKAAAKEKAAKAKAAMKEKAAKAKAAMKEKATQAKNKLRNLFRKKK</sequence>
<organism evidence="2 3">
    <name type="scientific">Daphnia pulex</name>
    <name type="common">Water flea</name>
    <dbReference type="NCBI Taxonomy" id="6669"/>
    <lineage>
        <taxon>Eukaryota</taxon>
        <taxon>Metazoa</taxon>
        <taxon>Ecdysozoa</taxon>
        <taxon>Arthropoda</taxon>
        <taxon>Crustacea</taxon>
        <taxon>Branchiopoda</taxon>
        <taxon>Diplostraca</taxon>
        <taxon>Cladocera</taxon>
        <taxon>Anomopoda</taxon>
        <taxon>Daphniidae</taxon>
        <taxon>Daphnia</taxon>
    </lineage>
</organism>
<feature type="compositionally biased region" description="Basic and acidic residues" evidence="1">
    <location>
        <begin position="476"/>
        <end position="485"/>
    </location>
</feature>
<dbReference type="InParanoid" id="E9G818"/>
<feature type="compositionally biased region" description="Basic residues" evidence="1">
    <location>
        <begin position="754"/>
        <end position="764"/>
    </location>
</feature>